<dbReference type="InterPro" id="IPR018060">
    <property type="entry name" value="HTH_AraC"/>
</dbReference>
<name>A0A370I0T1_9NOCA</name>
<reference evidence="5 6" key="1">
    <citation type="submission" date="2018-07" db="EMBL/GenBank/DDBJ databases">
        <title>Genomic Encyclopedia of Type Strains, Phase IV (KMG-IV): sequencing the most valuable type-strain genomes for metagenomic binning, comparative biology and taxonomic classification.</title>
        <authorList>
            <person name="Goeker M."/>
        </authorList>
    </citation>
    <scope>NUCLEOTIDE SEQUENCE [LARGE SCALE GENOMIC DNA]</scope>
    <source>
        <strain evidence="5 6">DSM 44290</strain>
    </source>
</reference>
<dbReference type="GO" id="GO:0003700">
    <property type="term" value="F:DNA-binding transcription factor activity"/>
    <property type="evidence" value="ECO:0007669"/>
    <property type="project" value="InterPro"/>
</dbReference>
<dbReference type="EMBL" id="QQBC01000012">
    <property type="protein sequence ID" value="RDI62844.1"/>
    <property type="molecule type" value="Genomic_DNA"/>
</dbReference>
<dbReference type="Pfam" id="PF12833">
    <property type="entry name" value="HTH_18"/>
    <property type="match status" value="1"/>
</dbReference>
<evidence type="ECO:0000313" key="5">
    <source>
        <dbReference type="EMBL" id="RDI62844.1"/>
    </source>
</evidence>
<dbReference type="Gene3D" id="1.10.10.60">
    <property type="entry name" value="Homeodomain-like"/>
    <property type="match status" value="1"/>
</dbReference>
<dbReference type="PANTHER" id="PTHR46796:SF15">
    <property type="entry name" value="BLL1074 PROTEIN"/>
    <property type="match status" value="1"/>
</dbReference>
<dbReference type="RefSeq" id="WP_068002979.1">
    <property type="nucleotide sequence ID" value="NZ_QQBC01000012.1"/>
</dbReference>
<accession>A0A370I0T1</accession>
<dbReference type="SUPFAM" id="SSF46689">
    <property type="entry name" value="Homeodomain-like"/>
    <property type="match status" value="2"/>
</dbReference>
<sequence>MIERRLLELRGVLQVSPGAVVSCPPRIVGAPDVVRCFGFDVLEPEPVRRRKIPGGTVKIVFGWDGVFGGRRVEPGALVVGMHDRGSVATHSGRMCSVQVQLEPMAARRLLGTPLHELRNAAVPLDELFGMSTRGLVERLAETPRWERRFELVGQFLRDRPRAARDDGVTAAVHRLRVARGDLTVSELAAESGWSRRHFSRRFADQMGLSPRAYASLLRFSAALRGLAGPLSADLGRMAHELGYYDQSHLIRDFRRFTGLSPNALLREVMSHSSNTAGAPAS</sequence>
<organism evidence="5 6">
    <name type="scientific">Nocardia pseudobrasiliensis</name>
    <dbReference type="NCBI Taxonomy" id="45979"/>
    <lineage>
        <taxon>Bacteria</taxon>
        <taxon>Bacillati</taxon>
        <taxon>Actinomycetota</taxon>
        <taxon>Actinomycetes</taxon>
        <taxon>Mycobacteriales</taxon>
        <taxon>Nocardiaceae</taxon>
        <taxon>Nocardia</taxon>
    </lineage>
</organism>
<keyword evidence="3" id="KW-0804">Transcription</keyword>
<feature type="domain" description="HTH araC/xylS-type" evidence="4">
    <location>
        <begin position="166"/>
        <end position="267"/>
    </location>
</feature>
<gene>
    <name evidence="5" type="ORF">DFR76_112162</name>
</gene>
<evidence type="ECO:0000256" key="3">
    <source>
        <dbReference type="ARBA" id="ARBA00023163"/>
    </source>
</evidence>
<keyword evidence="1" id="KW-0805">Transcription regulation</keyword>
<evidence type="ECO:0000313" key="6">
    <source>
        <dbReference type="Proteomes" id="UP000254869"/>
    </source>
</evidence>
<keyword evidence="6" id="KW-1185">Reference proteome</keyword>
<dbReference type="Pfam" id="PF20240">
    <property type="entry name" value="DUF6597"/>
    <property type="match status" value="1"/>
</dbReference>
<dbReference type="AlphaFoldDB" id="A0A370I0T1"/>
<dbReference type="STRING" id="1210086.GCA_001613105_05279"/>
<comment type="caution">
    <text evidence="5">The sequence shown here is derived from an EMBL/GenBank/DDBJ whole genome shotgun (WGS) entry which is preliminary data.</text>
</comment>
<dbReference type="PANTHER" id="PTHR46796">
    <property type="entry name" value="HTH-TYPE TRANSCRIPTIONAL ACTIVATOR RHAS-RELATED"/>
    <property type="match status" value="1"/>
</dbReference>
<dbReference type="PROSITE" id="PS01124">
    <property type="entry name" value="HTH_ARAC_FAMILY_2"/>
    <property type="match status" value="1"/>
</dbReference>
<evidence type="ECO:0000256" key="1">
    <source>
        <dbReference type="ARBA" id="ARBA00023015"/>
    </source>
</evidence>
<evidence type="ECO:0000259" key="4">
    <source>
        <dbReference type="PROSITE" id="PS01124"/>
    </source>
</evidence>
<keyword evidence="2 5" id="KW-0238">DNA-binding</keyword>
<dbReference type="SMART" id="SM00342">
    <property type="entry name" value="HTH_ARAC"/>
    <property type="match status" value="1"/>
</dbReference>
<evidence type="ECO:0000256" key="2">
    <source>
        <dbReference type="ARBA" id="ARBA00023125"/>
    </source>
</evidence>
<dbReference type="PROSITE" id="PS51257">
    <property type="entry name" value="PROKAR_LIPOPROTEIN"/>
    <property type="match status" value="1"/>
</dbReference>
<dbReference type="InterPro" id="IPR046532">
    <property type="entry name" value="DUF6597"/>
</dbReference>
<dbReference type="GO" id="GO:0043565">
    <property type="term" value="F:sequence-specific DNA binding"/>
    <property type="evidence" value="ECO:0007669"/>
    <property type="project" value="InterPro"/>
</dbReference>
<dbReference type="InterPro" id="IPR050204">
    <property type="entry name" value="AraC_XylS_family_regulators"/>
</dbReference>
<proteinExistence type="predicted"/>
<protein>
    <submittedName>
        <fullName evidence="5">AraC-like DNA-binding protein</fullName>
    </submittedName>
</protein>
<dbReference type="Proteomes" id="UP000254869">
    <property type="component" value="Unassembled WGS sequence"/>
</dbReference>
<dbReference type="InterPro" id="IPR009057">
    <property type="entry name" value="Homeodomain-like_sf"/>
</dbReference>